<keyword evidence="7" id="KW-0547">Nucleotide-binding</keyword>
<keyword evidence="9" id="KW-0378">Hydrolase</keyword>
<evidence type="ECO:0000259" key="14">
    <source>
        <dbReference type="PROSITE" id="PS52020"/>
    </source>
</evidence>
<dbReference type="PROSITE" id="PS52020">
    <property type="entry name" value="CRESS_DNA_REP"/>
    <property type="match status" value="1"/>
</dbReference>
<keyword evidence="8" id="KW-0255">Endonuclease</keyword>
<organism evidence="15">
    <name type="scientific">uncultured virus</name>
    <dbReference type="NCBI Taxonomy" id="340016"/>
    <lineage>
        <taxon>Viruses</taxon>
        <taxon>environmental samples</taxon>
    </lineage>
</organism>
<dbReference type="GO" id="GO:0016787">
    <property type="term" value="F:hydrolase activity"/>
    <property type="evidence" value="ECO:0007669"/>
    <property type="project" value="UniProtKB-KW"/>
</dbReference>
<dbReference type="InterPro" id="IPR001191">
    <property type="entry name" value="Gemini_AL1_REP"/>
</dbReference>
<keyword evidence="10" id="KW-0190">Covalent protein-DNA linkage</keyword>
<dbReference type="GO" id="GO:0005198">
    <property type="term" value="F:structural molecule activity"/>
    <property type="evidence" value="ECO:0007669"/>
    <property type="project" value="InterPro"/>
</dbReference>
<gene>
    <name evidence="15" type="primary">Rep</name>
</gene>
<keyword evidence="11" id="KW-0238">DNA-binding</keyword>
<evidence type="ECO:0000256" key="7">
    <source>
        <dbReference type="ARBA" id="ARBA00022741"/>
    </source>
</evidence>
<evidence type="ECO:0000256" key="13">
    <source>
        <dbReference type="PIRSR" id="PIRSR601191-2"/>
    </source>
</evidence>
<evidence type="ECO:0000256" key="2">
    <source>
        <dbReference type="ARBA" id="ARBA00022679"/>
    </source>
</evidence>
<evidence type="ECO:0000256" key="6">
    <source>
        <dbReference type="ARBA" id="ARBA00022723"/>
    </source>
</evidence>
<dbReference type="InterPro" id="IPR049912">
    <property type="entry name" value="CRESS_DNA_REP"/>
</dbReference>
<comment type="cofactor">
    <cofactor evidence="13">
        <name>Mg(2+)</name>
        <dbReference type="ChEBI" id="CHEBI:18420"/>
    </cofactor>
    <cofactor evidence="13">
        <name>Mn(2+)</name>
        <dbReference type="ChEBI" id="CHEBI:29035"/>
    </cofactor>
    <text evidence="13">Divalent metal cations, possibly Mg(2+) or Mn(2+).</text>
</comment>
<feature type="domain" description="CRESS-DNA virus Rep endonuclease" evidence="14">
    <location>
        <begin position="4"/>
        <end position="111"/>
    </location>
</feature>
<dbReference type="PRINTS" id="PR00227">
    <property type="entry name" value="GEMCOATAL1"/>
</dbReference>
<dbReference type="GO" id="GO:0006260">
    <property type="term" value="P:DNA replication"/>
    <property type="evidence" value="ECO:0007669"/>
    <property type="project" value="UniProtKB-KW"/>
</dbReference>
<dbReference type="GO" id="GO:0004519">
    <property type="term" value="F:endonuclease activity"/>
    <property type="evidence" value="ECO:0007669"/>
    <property type="project" value="UniProtKB-KW"/>
</dbReference>
<keyword evidence="6 13" id="KW-0479">Metal-binding</keyword>
<name>A0A2K9LRU1_9VIRU</name>
<feature type="binding site" evidence="13">
    <location>
        <position position="57"/>
    </location>
    <ligand>
        <name>a divalent metal cation</name>
        <dbReference type="ChEBI" id="CHEBI:60240"/>
    </ligand>
</feature>
<evidence type="ECO:0000313" key="15">
    <source>
        <dbReference type="EMBL" id="AUM61616.1"/>
    </source>
</evidence>
<sequence>MPYQLNASTLFLTYPQYPLSKEVTLDALTQLLQADGIEILEYVVASEEHATGDLHVHCYLKLSSAVRTRNPLYFDIRGHHGNYQGARSAKNVLKYCTKADNFISNIDVAALLYCKSNRQRIAEKIVKEGKDLDTILQEDPVCIWDYEKLKRNIELWKENSASPKPSLPVWLPNPWGKVLPSFKKSKKRHYWIYSDGPNYGKTTMFAKPLEAEYRCYIQAGDFSSWNVPGSLECLILDDYNSACLKWSTLNQLCDNTYSFKVLYSRPKRFPNFLVIILSNFSIRDLYPNMNIFLYERFNEIKL</sequence>
<dbReference type="GO" id="GO:0046872">
    <property type="term" value="F:metal ion binding"/>
    <property type="evidence" value="ECO:0007669"/>
    <property type="project" value="UniProtKB-KW"/>
</dbReference>
<feature type="active site" description="For DNA cleavage activity" evidence="12">
    <location>
        <position position="95"/>
    </location>
</feature>
<feature type="binding site" evidence="13">
    <location>
        <position position="47"/>
    </location>
    <ligand>
        <name>a divalent metal cation</name>
        <dbReference type="ChEBI" id="CHEBI:60240"/>
    </ligand>
</feature>
<dbReference type="GO" id="GO:0042025">
    <property type="term" value="C:host cell nucleus"/>
    <property type="evidence" value="ECO:0007669"/>
    <property type="project" value="UniProtKB-SubCell"/>
</dbReference>
<evidence type="ECO:0000256" key="12">
    <source>
        <dbReference type="PIRSR" id="PIRSR601191-1"/>
    </source>
</evidence>
<keyword evidence="2" id="KW-0808">Transferase</keyword>
<feature type="binding site" evidence="13">
    <location>
        <position position="55"/>
    </location>
    <ligand>
        <name>a divalent metal cation</name>
        <dbReference type="ChEBI" id="CHEBI:60240"/>
    </ligand>
</feature>
<proteinExistence type="predicted"/>
<dbReference type="GO" id="GO:0003677">
    <property type="term" value="F:DNA binding"/>
    <property type="evidence" value="ECO:0007669"/>
    <property type="project" value="UniProtKB-KW"/>
</dbReference>
<evidence type="ECO:0000256" key="1">
    <source>
        <dbReference type="ARBA" id="ARBA00004147"/>
    </source>
</evidence>
<dbReference type="Pfam" id="PF00799">
    <property type="entry name" value="Gemini_AL1"/>
    <property type="match status" value="1"/>
</dbReference>
<comment type="subcellular location">
    <subcellularLocation>
        <location evidence="1">Host nucleus</location>
    </subcellularLocation>
</comment>
<dbReference type="GO" id="GO:0000166">
    <property type="term" value="F:nucleotide binding"/>
    <property type="evidence" value="ECO:0007669"/>
    <property type="project" value="UniProtKB-KW"/>
</dbReference>
<reference evidence="15" key="1">
    <citation type="submission" date="2017-01" db="EMBL/GenBank/DDBJ databases">
        <title>High-throughput sequencing uncovers low homogeneity in the biogeography of single-stranded DNA viruses.</title>
        <authorList>
            <person name="Pearson V.M."/>
            <person name="Rokyta D.R."/>
        </authorList>
    </citation>
    <scope>NUCLEOTIDE SEQUENCE</scope>
</reference>
<keyword evidence="5" id="KW-0540">Nuclease</keyword>
<evidence type="ECO:0000256" key="11">
    <source>
        <dbReference type="ARBA" id="ARBA00023125"/>
    </source>
</evidence>
<accession>A0A2K9LRU1</accession>
<evidence type="ECO:0000256" key="4">
    <source>
        <dbReference type="ARBA" id="ARBA00022705"/>
    </source>
</evidence>
<evidence type="ECO:0000256" key="5">
    <source>
        <dbReference type="ARBA" id="ARBA00022722"/>
    </source>
</evidence>
<dbReference type="GO" id="GO:0016779">
    <property type="term" value="F:nucleotidyltransferase activity"/>
    <property type="evidence" value="ECO:0007669"/>
    <property type="project" value="UniProtKB-KW"/>
</dbReference>
<evidence type="ECO:0000256" key="10">
    <source>
        <dbReference type="ARBA" id="ARBA00023124"/>
    </source>
</evidence>
<dbReference type="EMBL" id="KY487771">
    <property type="protein sequence ID" value="AUM61616.1"/>
    <property type="molecule type" value="Genomic_DNA"/>
</dbReference>
<evidence type="ECO:0000256" key="8">
    <source>
        <dbReference type="ARBA" id="ARBA00022759"/>
    </source>
</evidence>
<protein>
    <submittedName>
        <fullName evidence="15">Rep</fullName>
    </submittedName>
</protein>
<evidence type="ECO:0000256" key="9">
    <source>
        <dbReference type="ARBA" id="ARBA00022801"/>
    </source>
</evidence>
<evidence type="ECO:0000256" key="3">
    <source>
        <dbReference type="ARBA" id="ARBA00022695"/>
    </source>
</evidence>
<dbReference type="Gene3D" id="3.40.1310.20">
    <property type="match status" value="1"/>
</dbReference>
<keyword evidence="3" id="KW-0548">Nucleotidyltransferase</keyword>
<dbReference type="SUPFAM" id="SSF55464">
    <property type="entry name" value="Origin of replication-binding domain, RBD-like"/>
    <property type="match status" value="1"/>
</dbReference>
<keyword evidence="4" id="KW-0235">DNA replication</keyword>